<dbReference type="PROSITE" id="PS51722">
    <property type="entry name" value="G_TR_2"/>
    <property type="match status" value="1"/>
</dbReference>
<comment type="caution">
    <text evidence="8">The sequence shown here is derived from an EMBL/GenBank/DDBJ whole genome shotgun (WGS) entry which is preliminary data.</text>
</comment>
<dbReference type="NCBIfam" id="TIGR02034">
    <property type="entry name" value="CysN"/>
    <property type="match status" value="1"/>
</dbReference>
<dbReference type="Gene3D" id="2.40.30.10">
    <property type="entry name" value="Translation factors"/>
    <property type="match status" value="2"/>
</dbReference>
<feature type="domain" description="Tr-type G" evidence="7">
    <location>
        <begin position="10"/>
        <end position="222"/>
    </location>
</feature>
<keyword evidence="5" id="KW-0067">ATP-binding</keyword>
<evidence type="ECO:0000256" key="6">
    <source>
        <dbReference type="ARBA" id="ARBA00023134"/>
    </source>
</evidence>
<proteinExistence type="predicted"/>
<dbReference type="GO" id="GO:0016779">
    <property type="term" value="F:nucleotidyltransferase activity"/>
    <property type="evidence" value="ECO:0007669"/>
    <property type="project" value="UniProtKB-KW"/>
</dbReference>
<dbReference type="InterPro" id="IPR054696">
    <property type="entry name" value="GTP-eEF1A_C"/>
</dbReference>
<accession>A0ABQ3PIK0</accession>
<keyword evidence="6" id="KW-0342">GTP-binding</keyword>
<dbReference type="SUPFAM" id="SSF52540">
    <property type="entry name" value="P-loop containing nucleoside triphosphate hydrolases"/>
    <property type="match status" value="1"/>
</dbReference>
<protein>
    <recommendedName>
        <fullName evidence="1">sulfate adenylyltransferase</fullName>
        <ecNumber evidence="1">2.7.7.4</ecNumber>
    </recommendedName>
</protein>
<evidence type="ECO:0000256" key="4">
    <source>
        <dbReference type="ARBA" id="ARBA00022741"/>
    </source>
</evidence>
<dbReference type="InterPro" id="IPR044138">
    <property type="entry name" value="CysN_II"/>
</dbReference>
<organism evidence="8 9">
    <name type="scientific">Streptomyces hydrogenans</name>
    <dbReference type="NCBI Taxonomy" id="1873719"/>
    <lineage>
        <taxon>Bacteria</taxon>
        <taxon>Bacillati</taxon>
        <taxon>Actinomycetota</taxon>
        <taxon>Actinomycetes</taxon>
        <taxon>Kitasatosporales</taxon>
        <taxon>Streptomycetaceae</taxon>
        <taxon>Streptomyces</taxon>
    </lineage>
</organism>
<evidence type="ECO:0000256" key="3">
    <source>
        <dbReference type="ARBA" id="ARBA00022695"/>
    </source>
</evidence>
<dbReference type="InterPro" id="IPR027417">
    <property type="entry name" value="P-loop_NTPase"/>
</dbReference>
<evidence type="ECO:0000313" key="9">
    <source>
        <dbReference type="Proteomes" id="UP001052739"/>
    </source>
</evidence>
<dbReference type="PRINTS" id="PR00315">
    <property type="entry name" value="ELONGATNFCT"/>
</dbReference>
<keyword evidence="9" id="KW-1185">Reference proteome</keyword>
<dbReference type="CDD" id="cd04095">
    <property type="entry name" value="CysN_NoDQ_III"/>
    <property type="match status" value="1"/>
</dbReference>
<dbReference type="InterPro" id="IPR031157">
    <property type="entry name" value="G_TR_CS"/>
</dbReference>
<dbReference type="EMBL" id="BNDW01000068">
    <property type="protein sequence ID" value="GHI24846.1"/>
    <property type="molecule type" value="Genomic_DNA"/>
</dbReference>
<dbReference type="InterPro" id="IPR011779">
    <property type="entry name" value="SO4_adenylTrfase_lsu"/>
</dbReference>
<dbReference type="PROSITE" id="PS00301">
    <property type="entry name" value="G_TR_1"/>
    <property type="match status" value="1"/>
</dbReference>
<evidence type="ECO:0000256" key="1">
    <source>
        <dbReference type="ARBA" id="ARBA00012391"/>
    </source>
</evidence>
<dbReference type="GeneID" id="94010958"/>
<gene>
    <name evidence="8" type="ORF">Shyd_62170</name>
</gene>
<evidence type="ECO:0000256" key="5">
    <source>
        <dbReference type="ARBA" id="ARBA00022840"/>
    </source>
</evidence>
<dbReference type="Pfam" id="PF00009">
    <property type="entry name" value="GTP_EFTU"/>
    <property type="match status" value="1"/>
</dbReference>
<name>A0ABQ3PIK0_9ACTN</name>
<dbReference type="InterPro" id="IPR041757">
    <property type="entry name" value="CysN_GTP-bd"/>
</dbReference>
<dbReference type="RefSeq" id="WP_190223435.1">
    <property type="nucleotide sequence ID" value="NZ_BNBS01000033.1"/>
</dbReference>
<dbReference type="SUPFAM" id="SSF50447">
    <property type="entry name" value="Translation proteins"/>
    <property type="match status" value="1"/>
</dbReference>
<dbReference type="SUPFAM" id="SSF50465">
    <property type="entry name" value="EF-Tu/eEF-1alpha/eIF2-gamma C-terminal domain"/>
    <property type="match status" value="1"/>
</dbReference>
<dbReference type="InterPro" id="IPR050100">
    <property type="entry name" value="TRAFAC_GTPase_members"/>
</dbReference>
<evidence type="ECO:0000256" key="2">
    <source>
        <dbReference type="ARBA" id="ARBA00022679"/>
    </source>
</evidence>
<dbReference type="CDD" id="cd03695">
    <property type="entry name" value="CysN_NodQ_II"/>
    <property type="match status" value="1"/>
</dbReference>
<keyword evidence="2" id="KW-0808">Transferase</keyword>
<dbReference type="Gene3D" id="3.40.50.300">
    <property type="entry name" value="P-loop containing nucleotide triphosphate hydrolases"/>
    <property type="match status" value="1"/>
</dbReference>
<dbReference type="InterPro" id="IPR009000">
    <property type="entry name" value="Transl_B-barrel_sf"/>
</dbReference>
<keyword evidence="3 8" id="KW-0548">Nucleotidyltransferase</keyword>
<keyword evidence="4" id="KW-0547">Nucleotide-binding</keyword>
<evidence type="ECO:0000259" key="7">
    <source>
        <dbReference type="PROSITE" id="PS51722"/>
    </source>
</evidence>
<sequence length="442" mass="46960">MTRTTELPATTLLRFATAGSVDDGKSTLVGRLLHDSKSVLADQLEAVERASAVRGRSGPDLALLTDGLRAEREQGITIDVAYRYFATPKRRFILADTPGHVQYTRNMVTGASTAQLTVILVDARNGVVEQTRRHAAIAALLRVPHVVLAVNKMDLVGYREAVFATIVAEFTAHAADLGIPEVTAIPISALAGDNVVEPSARMDWYSGPTVLEHVESVPVGPDPADARARLPVQYVIRPQSAEHPDYRGYAGRIAAGVLQVGEPVTVLPSGRTTRIAGIDLLGRPVDSARTGQSVTVLLEDDLDVARGDLIVPTAEAPETTPTIDATVCHVADRALAAGDRVLLKHGTRTVKAIVEAIPARLTLDDLSLRPHSGRLDANDIGRVRIRTAEPLPVDAYADSRRTGSFILIDPVDGTTLTAGMVGASFAAPEPAGDTDADAGWDF</sequence>
<dbReference type="Pfam" id="PF22594">
    <property type="entry name" value="GTP-eEF1A_C"/>
    <property type="match status" value="1"/>
</dbReference>
<dbReference type="InterPro" id="IPR009001">
    <property type="entry name" value="Transl_elong_EF1A/Init_IF2_C"/>
</dbReference>
<evidence type="ECO:0000313" key="8">
    <source>
        <dbReference type="EMBL" id="GHI24846.1"/>
    </source>
</evidence>
<dbReference type="InterPro" id="IPR044139">
    <property type="entry name" value="CysN_NoDQ_III"/>
</dbReference>
<dbReference type="InterPro" id="IPR000795">
    <property type="entry name" value="T_Tr_GTP-bd_dom"/>
</dbReference>
<dbReference type="CDD" id="cd04166">
    <property type="entry name" value="CysN_ATPS"/>
    <property type="match status" value="1"/>
</dbReference>
<reference evidence="8" key="1">
    <citation type="submission" date="2024-05" db="EMBL/GenBank/DDBJ databases">
        <title>Whole genome shotgun sequence of Streptomyces hydrogenans NBRC 13475.</title>
        <authorList>
            <person name="Komaki H."/>
            <person name="Tamura T."/>
        </authorList>
    </citation>
    <scope>NUCLEOTIDE SEQUENCE</scope>
    <source>
        <strain evidence="8">NBRC 13475</strain>
    </source>
</reference>
<dbReference type="Proteomes" id="UP001052739">
    <property type="component" value="Unassembled WGS sequence"/>
</dbReference>
<dbReference type="PANTHER" id="PTHR23115">
    <property type="entry name" value="TRANSLATION FACTOR"/>
    <property type="match status" value="1"/>
</dbReference>
<dbReference type="EC" id="2.7.7.4" evidence="1"/>